<protein>
    <submittedName>
        <fullName evidence="1">Uncharacterized protein</fullName>
    </submittedName>
</protein>
<dbReference type="AlphaFoldDB" id="A0A518V4Y4"/>
<organism evidence="1 2">
    <name type="scientific">Brevibacillus laterosporus</name>
    <name type="common">Bacillus laterosporus</name>
    <dbReference type="NCBI Taxonomy" id="1465"/>
    <lineage>
        <taxon>Bacteria</taxon>
        <taxon>Bacillati</taxon>
        <taxon>Bacillota</taxon>
        <taxon>Bacilli</taxon>
        <taxon>Bacillales</taxon>
        <taxon>Paenibacillaceae</taxon>
        <taxon>Brevibacillus</taxon>
    </lineage>
</organism>
<gene>
    <name evidence="1" type="ORF">EEL30_06515</name>
</gene>
<reference evidence="1 2" key="1">
    <citation type="submission" date="2018-11" db="EMBL/GenBank/DDBJ databases">
        <title>Phylogenetic determinants of toxin gene distribution in genomes of Brevibacillus laterosporus.</title>
        <authorList>
            <person name="Glare T.R."/>
            <person name="Durrant A."/>
            <person name="Berry C."/>
            <person name="Palma L."/>
            <person name="Ormskirk M."/>
            <person name="Cox M.O."/>
        </authorList>
    </citation>
    <scope>NUCLEOTIDE SEQUENCE [LARGE SCALE GENOMIC DNA]</scope>
    <source>
        <strain evidence="1 2">1821L</strain>
    </source>
</reference>
<proteinExistence type="predicted"/>
<dbReference type="EMBL" id="CP033464">
    <property type="protein sequence ID" value="QDX92050.1"/>
    <property type="molecule type" value="Genomic_DNA"/>
</dbReference>
<accession>A0A518V4Y4</accession>
<name>A0A518V4Y4_BRELA</name>
<dbReference type="OrthoDB" id="6906799at2"/>
<sequence>MLSKLEIEILEAIKEAQYNGASFPTEHTLKNIEEPNPLERKYEAAHALSNLKEKRLVDFRGEVITTGGKTHPVYGNRVAMIWWDHVEINSYGIEYLNKHI</sequence>
<evidence type="ECO:0000313" key="1">
    <source>
        <dbReference type="EMBL" id="QDX92050.1"/>
    </source>
</evidence>
<keyword evidence="2" id="KW-1185">Reference proteome</keyword>
<dbReference type="Proteomes" id="UP000319432">
    <property type="component" value="Chromosome"/>
</dbReference>
<evidence type="ECO:0000313" key="2">
    <source>
        <dbReference type="Proteomes" id="UP000319432"/>
    </source>
</evidence>